<keyword evidence="3" id="KW-1003">Cell membrane</keyword>
<feature type="transmembrane region" description="Helical" evidence="7">
    <location>
        <begin position="216"/>
        <end position="239"/>
    </location>
</feature>
<dbReference type="OrthoDB" id="9794684at2"/>
<feature type="transmembrane region" description="Helical" evidence="7">
    <location>
        <begin position="128"/>
        <end position="148"/>
    </location>
</feature>
<dbReference type="CDD" id="cd06261">
    <property type="entry name" value="TM_PBP2"/>
    <property type="match status" value="1"/>
</dbReference>
<evidence type="ECO:0000259" key="8">
    <source>
        <dbReference type="PROSITE" id="PS50928"/>
    </source>
</evidence>
<protein>
    <submittedName>
        <fullName evidence="9">Carbohydrate ABC transporter permease</fullName>
    </submittedName>
</protein>
<comment type="similarity">
    <text evidence="7">Belongs to the binding-protein-dependent transport system permease family.</text>
</comment>
<dbReference type="PROSITE" id="PS50928">
    <property type="entry name" value="ABC_TM1"/>
    <property type="match status" value="1"/>
</dbReference>
<name>A0A2P8Q1S5_9ACTN</name>
<gene>
    <name evidence="9" type="ORF">C6Y14_26030</name>
</gene>
<keyword evidence="10" id="KW-1185">Reference proteome</keyword>
<dbReference type="GO" id="GO:0005886">
    <property type="term" value="C:plasma membrane"/>
    <property type="evidence" value="ECO:0007669"/>
    <property type="project" value="UniProtKB-SubCell"/>
</dbReference>
<evidence type="ECO:0000256" key="2">
    <source>
        <dbReference type="ARBA" id="ARBA00022448"/>
    </source>
</evidence>
<dbReference type="EMBL" id="PYBJ01000019">
    <property type="protein sequence ID" value="PSM40193.1"/>
    <property type="molecule type" value="Genomic_DNA"/>
</dbReference>
<evidence type="ECO:0000256" key="4">
    <source>
        <dbReference type="ARBA" id="ARBA00022692"/>
    </source>
</evidence>
<feature type="transmembrane region" description="Helical" evidence="7">
    <location>
        <begin position="259"/>
        <end position="281"/>
    </location>
</feature>
<organism evidence="9 10">
    <name type="scientific">Streptomyces dioscori</name>
    <dbReference type="NCBI Taxonomy" id="2109333"/>
    <lineage>
        <taxon>Bacteria</taxon>
        <taxon>Bacillati</taxon>
        <taxon>Actinomycetota</taxon>
        <taxon>Actinomycetes</taxon>
        <taxon>Kitasatosporales</taxon>
        <taxon>Streptomycetaceae</taxon>
        <taxon>Streptomyces</taxon>
        <taxon>Streptomyces aurantiacus group</taxon>
    </lineage>
</organism>
<dbReference type="RefSeq" id="WP_107019272.1">
    <property type="nucleotide sequence ID" value="NZ_KZ679048.1"/>
</dbReference>
<dbReference type="Gene3D" id="1.10.3720.10">
    <property type="entry name" value="MetI-like"/>
    <property type="match status" value="1"/>
</dbReference>
<dbReference type="InterPro" id="IPR035906">
    <property type="entry name" value="MetI-like_sf"/>
</dbReference>
<comment type="subcellular location">
    <subcellularLocation>
        <location evidence="1 7">Cell membrane</location>
        <topology evidence="1 7">Multi-pass membrane protein</topology>
    </subcellularLocation>
</comment>
<evidence type="ECO:0000256" key="3">
    <source>
        <dbReference type="ARBA" id="ARBA00022475"/>
    </source>
</evidence>
<dbReference type="Proteomes" id="UP000240429">
    <property type="component" value="Unassembled WGS sequence"/>
</dbReference>
<dbReference type="SUPFAM" id="SSF161098">
    <property type="entry name" value="MetI-like"/>
    <property type="match status" value="1"/>
</dbReference>
<keyword evidence="2 7" id="KW-0813">Transport</keyword>
<feature type="transmembrane region" description="Helical" evidence="7">
    <location>
        <begin position="33"/>
        <end position="53"/>
    </location>
</feature>
<feature type="transmembrane region" description="Helical" evidence="7">
    <location>
        <begin position="160"/>
        <end position="182"/>
    </location>
</feature>
<keyword evidence="6 7" id="KW-0472">Membrane</keyword>
<evidence type="ECO:0000256" key="5">
    <source>
        <dbReference type="ARBA" id="ARBA00022989"/>
    </source>
</evidence>
<accession>A0A2P8Q1S5</accession>
<comment type="caution">
    <text evidence="9">The sequence shown here is derived from an EMBL/GenBank/DDBJ whole genome shotgun (WGS) entry which is preliminary data.</text>
</comment>
<evidence type="ECO:0000256" key="7">
    <source>
        <dbReference type="RuleBase" id="RU363032"/>
    </source>
</evidence>
<dbReference type="PANTHER" id="PTHR43744">
    <property type="entry name" value="ABC TRANSPORTER PERMEASE PROTEIN MG189-RELATED-RELATED"/>
    <property type="match status" value="1"/>
</dbReference>
<evidence type="ECO:0000256" key="6">
    <source>
        <dbReference type="ARBA" id="ARBA00023136"/>
    </source>
</evidence>
<dbReference type="GO" id="GO:0055085">
    <property type="term" value="P:transmembrane transport"/>
    <property type="evidence" value="ECO:0007669"/>
    <property type="project" value="InterPro"/>
</dbReference>
<keyword evidence="4 7" id="KW-0812">Transmembrane</keyword>
<feature type="transmembrane region" description="Helical" evidence="7">
    <location>
        <begin position="92"/>
        <end position="116"/>
    </location>
</feature>
<dbReference type="InterPro" id="IPR000515">
    <property type="entry name" value="MetI-like"/>
</dbReference>
<sequence length="297" mass="31534">MSAPSAPSTASASSTPSASATALRRRRAATAGFHLGAGTLAVLWLLPIALVLVTSLRTFDDIAAHGLGSRPHSFTLGNFGQAWNDGGQQRALINSLLVTVPAVLVTLALAAMAAFGLSRYDMPFRRSLLLLMLGGNLLPPQILLIPVSKLSELLGIYDTLPALVGVQIGFGVGFYVFVLHGFMRSIPPEIQQAAVVDGAGPWQIFWRIILPLTRPALAALSALSFTWIFNDLLWAITVLRSDTKMPITAALIGLQGQYVSMWNVIAAGSVIAAAPTVIVFLRFQKHFVAGLNLGAVK</sequence>
<keyword evidence="5 7" id="KW-1133">Transmembrane helix</keyword>
<feature type="domain" description="ABC transmembrane type-1" evidence="8">
    <location>
        <begin position="92"/>
        <end position="283"/>
    </location>
</feature>
<evidence type="ECO:0000313" key="10">
    <source>
        <dbReference type="Proteomes" id="UP000240429"/>
    </source>
</evidence>
<evidence type="ECO:0000313" key="9">
    <source>
        <dbReference type="EMBL" id="PSM40193.1"/>
    </source>
</evidence>
<evidence type="ECO:0000256" key="1">
    <source>
        <dbReference type="ARBA" id="ARBA00004651"/>
    </source>
</evidence>
<proteinExistence type="inferred from homology"/>
<dbReference type="Pfam" id="PF00528">
    <property type="entry name" value="BPD_transp_1"/>
    <property type="match status" value="1"/>
</dbReference>
<reference evidence="9 10" key="1">
    <citation type="submission" date="2018-03" db="EMBL/GenBank/DDBJ databases">
        <title>Streptomyces dioscori sp. nov., a novel endophytic actinobacterium isolated from bulbil of Dioscorea bulbifera L.</title>
        <authorList>
            <person name="Zhikuan W."/>
        </authorList>
    </citation>
    <scope>NUCLEOTIDE SEQUENCE [LARGE SCALE GENOMIC DNA]</scope>
    <source>
        <strain evidence="9 10">A217</strain>
    </source>
</reference>
<dbReference type="AlphaFoldDB" id="A0A2P8Q1S5"/>